<keyword evidence="2" id="KW-1185">Reference proteome</keyword>
<gene>
    <name evidence="1" type="ORF">GCM10009798_36610</name>
</gene>
<protein>
    <submittedName>
        <fullName evidence="1">Gamma-glutamyl-gamma-aminobutyrate hydrolase family protein</fullName>
    </submittedName>
</protein>
<sequence>MTDHVPGDAAVVARAEVEPDRPLARAAGRPHVAVLVSLNFPDLTEPVAELVRRFTRNALAALTAAGASYSLVDSSLPRALDAARAARADADALLILGGGDIAAACYGGPDGPVANSYGVDEAADRGSLELIRAYVDARRPVLGICRGSQLVNVAHGGTILPDIDDHRLHRGGPGEPMFLDEKIEVLEGSRLAAIVGAGPLVVRSGHHQAVDRVGDGLVVAARALDGIVEAIEHPTRWIVGVQFHPEDDDGGDRDLGLLVGALLAAAR</sequence>
<dbReference type="EMBL" id="BAAAPB010000004">
    <property type="protein sequence ID" value="GAA1972131.1"/>
    <property type="molecule type" value="Genomic_DNA"/>
</dbReference>
<name>A0ABN2RP32_9ACTN</name>
<dbReference type="PANTHER" id="PTHR43235">
    <property type="entry name" value="GLUTAMINE AMIDOTRANSFERASE PB2B2.05-RELATED"/>
    <property type="match status" value="1"/>
</dbReference>
<organism evidence="1 2">
    <name type="scientific">Nocardioides panacihumi</name>
    <dbReference type="NCBI Taxonomy" id="400774"/>
    <lineage>
        <taxon>Bacteria</taxon>
        <taxon>Bacillati</taxon>
        <taxon>Actinomycetota</taxon>
        <taxon>Actinomycetes</taxon>
        <taxon>Propionibacteriales</taxon>
        <taxon>Nocardioidaceae</taxon>
        <taxon>Nocardioides</taxon>
    </lineage>
</organism>
<dbReference type="Pfam" id="PF07722">
    <property type="entry name" value="Peptidase_C26"/>
    <property type="match status" value="1"/>
</dbReference>
<dbReference type="InterPro" id="IPR011697">
    <property type="entry name" value="Peptidase_C26"/>
</dbReference>
<accession>A0ABN2RP32</accession>
<dbReference type="InterPro" id="IPR044668">
    <property type="entry name" value="PuuD-like"/>
</dbReference>
<comment type="caution">
    <text evidence="1">The sequence shown here is derived from an EMBL/GenBank/DDBJ whole genome shotgun (WGS) entry which is preliminary data.</text>
</comment>
<dbReference type="Proteomes" id="UP001500571">
    <property type="component" value="Unassembled WGS sequence"/>
</dbReference>
<dbReference type="SUPFAM" id="SSF52317">
    <property type="entry name" value="Class I glutamine amidotransferase-like"/>
    <property type="match status" value="1"/>
</dbReference>
<dbReference type="GO" id="GO:0016787">
    <property type="term" value="F:hydrolase activity"/>
    <property type="evidence" value="ECO:0007669"/>
    <property type="project" value="UniProtKB-KW"/>
</dbReference>
<keyword evidence="1" id="KW-0378">Hydrolase</keyword>
<evidence type="ECO:0000313" key="2">
    <source>
        <dbReference type="Proteomes" id="UP001500571"/>
    </source>
</evidence>
<dbReference type="RefSeq" id="WP_344047334.1">
    <property type="nucleotide sequence ID" value="NZ_BAAAPB010000004.1"/>
</dbReference>
<dbReference type="PROSITE" id="PS51273">
    <property type="entry name" value="GATASE_TYPE_1"/>
    <property type="match status" value="1"/>
</dbReference>
<dbReference type="InterPro" id="IPR029062">
    <property type="entry name" value="Class_I_gatase-like"/>
</dbReference>
<reference evidence="1 2" key="1">
    <citation type="journal article" date="2019" name="Int. J. Syst. Evol. Microbiol.">
        <title>The Global Catalogue of Microorganisms (GCM) 10K type strain sequencing project: providing services to taxonomists for standard genome sequencing and annotation.</title>
        <authorList>
            <consortium name="The Broad Institute Genomics Platform"/>
            <consortium name="The Broad Institute Genome Sequencing Center for Infectious Disease"/>
            <person name="Wu L."/>
            <person name="Ma J."/>
        </authorList>
    </citation>
    <scope>NUCLEOTIDE SEQUENCE [LARGE SCALE GENOMIC DNA]</scope>
    <source>
        <strain evidence="1 2">JCM 15309</strain>
    </source>
</reference>
<proteinExistence type="predicted"/>
<evidence type="ECO:0000313" key="1">
    <source>
        <dbReference type="EMBL" id="GAA1972131.1"/>
    </source>
</evidence>
<dbReference type="Gene3D" id="3.40.50.880">
    <property type="match status" value="1"/>
</dbReference>
<dbReference type="PANTHER" id="PTHR43235:SF1">
    <property type="entry name" value="GLUTAMINE AMIDOTRANSFERASE PB2B2.05-RELATED"/>
    <property type="match status" value="1"/>
</dbReference>